<feature type="non-terminal residue" evidence="2">
    <location>
        <position position="1"/>
    </location>
</feature>
<protein>
    <submittedName>
        <fullName evidence="2">CPK2 protein</fullName>
    </submittedName>
</protein>
<feature type="non-terminal residue" evidence="2">
    <location>
        <position position="59"/>
    </location>
</feature>
<proteinExistence type="predicted"/>
<feature type="compositionally biased region" description="Basic and acidic residues" evidence="1">
    <location>
        <begin position="7"/>
        <end position="28"/>
    </location>
</feature>
<comment type="caution">
    <text evidence="2">The sequence shown here is derived from an EMBL/GenBank/DDBJ whole genome shotgun (WGS) entry which is preliminary data.</text>
</comment>
<keyword evidence="3" id="KW-1185">Reference proteome</keyword>
<dbReference type="EMBL" id="CAJNIZ010026781">
    <property type="protein sequence ID" value="CAE7495178.1"/>
    <property type="molecule type" value="Genomic_DNA"/>
</dbReference>
<feature type="region of interest" description="Disordered" evidence="1">
    <location>
        <begin position="1"/>
        <end position="37"/>
    </location>
</feature>
<evidence type="ECO:0000256" key="1">
    <source>
        <dbReference type="SAM" id="MobiDB-lite"/>
    </source>
</evidence>
<name>A0A812SS16_SYMPI</name>
<sequence length="59" mass="5950">LSVSGPDEMRHVREVDTAHVDGDRHDDSSGVQDVGSVECGGLLPVASQSSAVSGGVSTT</sequence>
<dbReference type="Proteomes" id="UP000649617">
    <property type="component" value="Unassembled WGS sequence"/>
</dbReference>
<organism evidence="2 3">
    <name type="scientific">Symbiodinium pilosum</name>
    <name type="common">Dinoflagellate</name>
    <dbReference type="NCBI Taxonomy" id="2952"/>
    <lineage>
        <taxon>Eukaryota</taxon>
        <taxon>Sar</taxon>
        <taxon>Alveolata</taxon>
        <taxon>Dinophyceae</taxon>
        <taxon>Suessiales</taxon>
        <taxon>Symbiodiniaceae</taxon>
        <taxon>Symbiodinium</taxon>
    </lineage>
</organism>
<dbReference type="AlphaFoldDB" id="A0A812SS16"/>
<gene>
    <name evidence="2" type="primary">CPK2</name>
    <name evidence="2" type="ORF">SPIL2461_LOCUS12778</name>
</gene>
<evidence type="ECO:0000313" key="2">
    <source>
        <dbReference type="EMBL" id="CAE7495178.1"/>
    </source>
</evidence>
<accession>A0A812SS16</accession>
<reference evidence="2" key="1">
    <citation type="submission" date="2021-02" db="EMBL/GenBank/DDBJ databases">
        <authorList>
            <person name="Dougan E. K."/>
            <person name="Rhodes N."/>
            <person name="Thang M."/>
            <person name="Chan C."/>
        </authorList>
    </citation>
    <scope>NUCLEOTIDE SEQUENCE</scope>
</reference>
<evidence type="ECO:0000313" key="3">
    <source>
        <dbReference type="Proteomes" id="UP000649617"/>
    </source>
</evidence>